<organism evidence="1 2">
    <name type="scientific">Massilia cellulosiltytica</name>
    <dbReference type="NCBI Taxonomy" id="2683234"/>
    <lineage>
        <taxon>Bacteria</taxon>
        <taxon>Pseudomonadati</taxon>
        <taxon>Pseudomonadota</taxon>
        <taxon>Betaproteobacteria</taxon>
        <taxon>Burkholderiales</taxon>
        <taxon>Oxalobacteraceae</taxon>
        <taxon>Telluria group</taxon>
        <taxon>Massilia</taxon>
    </lineage>
</organism>
<dbReference type="InterPro" id="IPR010732">
    <property type="entry name" value="T6SS_TssG-like"/>
</dbReference>
<dbReference type="RefSeq" id="WP_160408970.1">
    <property type="nucleotide sequence ID" value="NZ_WSES01000003.1"/>
</dbReference>
<protein>
    <submittedName>
        <fullName evidence="1">Type VI secretion system baseplate subunit TssG</fullName>
    </submittedName>
</protein>
<name>A0A7X3FZL5_9BURK</name>
<proteinExistence type="predicted"/>
<gene>
    <name evidence="1" type="primary">tssG</name>
    <name evidence="1" type="ORF">GPY61_12945</name>
</gene>
<dbReference type="EMBL" id="WSES01000003">
    <property type="protein sequence ID" value="MVW60838.1"/>
    <property type="molecule type" value="Genomic_DNA"/>
</dbReference>
<dbReference type="AlphaFoldDB" id="A0A7X3FZL5"/>
<evidence type="ECO:0000313" key="1">
    <source>
        <dbReference type="EMBL" id="MVW60838.1"/>
    </source>
</evidence>
<dbReference type="PANTHER" id="PTHR35564:SF4">
    <property type="entry name" value="CYTOPLASMIC PROTEIN"/>
    <property type="match status" value="1"/>
</dbReference>
<dbReference type="PANTHER" id="PTHR35564">
    <property type="match status" value="1"/>
</dbReference>
<comment type="caution">
    <text evidence="1">The sequence shown here is derived from an EMBL/GenBank/DDBJ whole genome shotgun (WGS) entry which is preliminary data.</text>
</comment>
<dbReference type="Proteomes" id="UP000443353">
    <property type="component" value="Unassembled WGS sequence"/>
</dbReference>
<dbReference type="NCBIfam" id="TIGR03347">
    <property type="entry name" value="VI_chp_1"/>
    <property type="match status" value="1"/>
</dbReference>
<sequence length="360" mass="39920">MHAPKRRFEPAVIERLFAQPYRFQYFQAVRMIELWLRKRGMAEEGALANFLRFTNSTSLAFPASEIEALHAEPRTVAPNSAALAAALQSQELKYVRLTPTFMGLLGSSGALPAHYTERVAAQQIAERDDGPRAFLDTFSTRTLALFYEAWRKYRLELKYGGRKDGFLPLLLSLAGMGHTTLQRRLSDHGDGVLDETVAYFATAMRQRPASSSQIARVLSEYFGQNVRAEQFIGRWYDVPATQQTALGLGNATLGGGAMAGTRVWQRDLRLRLVIGPLDLPSYEAFLPGGRAARALGNMVTMFTGLSLEYEVQLVLRAADVRGSTLAGTRTAGARLGWDGFLVDGPQIQDRADVRYEIHAN</sequence>
<evidence type="ECO:0000313" key="2">
    <source>
        <dbReference type="Proteomes" id="UP000443353"/>
    </source>
</evidence>
<dbReference type="Pfam" id="PF06996">
    <property type="entry name" value="T6SS_TssG"/>
    <property type="match status" value="1"/>
</dbReference>
<keyword evidence="2" id="KW-1185">Reference proteome</keyword>
<accession>A0A7X3FZL5</accession>
<reference evidence="1 2" key="1">
    <citation type="submission" date="2019-12" db="EMBL/GenBank/DDBJ databases">
        <authorList>
            <person name="Li C."/>
            <person name="Zhao J."/>
        </authorList>
    </citation>
    <scope>NUCLEOTIDE SEQUENCE [LARGE SCALE GENOMIC DNA]</scope>
    <source>
        <strain evidence="1 2">NEAU-DD11</strain>
    </source>
</reference>